<dbReference type="Pfam" id="PF16977">
    <property type="entry name" value="ApeC"/>
    <property type="match status" value="1"/>
</dbReference>
<comment type="caution">
    <text evidence="4">Lacks conserved residue(s) required for the propagation of feature annotation.</text>
</comment>
<dbReference type="CDD" id="cd00037">
    <property type="entry name" value="CLECT"/>
    <property type="match status" value="2"/>
</dbReference>
<evidence type="ECO:0000313" key="9">
    <source>
        <dbReference type="Proteomes" id="UP000515135"/>
    </source>
</evidence>
<dbReference type="RefSeq" id="XP_019627985.1">
    <property type="nucleotide sequence ID" value="XM_019772426.1"/>
</dbReference>
<keyword evidence="6" id="KW-0732">Signal</keyword>
<dbReference type="SUPFAM" id="SSF49785">
    <property type="entry name" value="Galactose-binding domain-like"/>
    <property type="match status" value="1"/>
</dbReference>
<evidence type="ECO:0000256" key="1">
    <source>
        <dbReference type="ARBA" id="ARBA00022723"/>
    </source>
</evidence>
<protein>
    <submittedName>
        <fullName evidence="10 11">Uncharacterized protein LOC109472616</fullName>
    </submittedName>
</protein>
<proteinExistence type="predicted"/>
<reference evidence="10 11" key="1">
    <citation type="submission" date="2025-04" db="UniProtKB">
        <authorList>
            <consortium name="RefSeq"/>
        </authorList>
    </citation>
    <scope>IDENTIFICATION</scope>
    <source>
        <tissue evidence="10 11">Gonad</tissue>
    </source>
</reference>
<evidence type="ECO:0000313" key="11">
    <source>
        <dbReference type="RefSeq" id="XP_019627984.1"/>
    </source>
</evidence>
<organism evidence="9 11">
    <name type="scientific">Branchiostoma belcheri</name>
    <name type="common">Amphioxus</name>
    <dbReference type="NCBI Taxonomy" id="7741"/>
    <lineage>
        <taxon>Eukaryota</taxon>
        <taxon>Metazoa</taxon>
        <taxon>Chordata</taxon>
        <taxon>Cephalochordata</taxon>
        <taxon>Leptocardii</taxon>
        <taxon>Amphioxiformes</taxon>
        <taxon>Branchiostomatidae</taxon>
        <taxon>Branchiostoma</taxon>
    </lineage>
</organism>
<dbReference type="InterPro" id="IPR008979">
    <property type="entry name" value="Galactose-bd-like_sf"/>
</dbReference>
<dbReference type="Pfam" id="PF00059">
    <property type="entry name" value="Lectin_C"/>
    <property type="match status" value="2"/>
</dbReference>
<keyword evidence="3" id="KW-1015">Disulfide bond</keyword>
<keyword evidence="9" id="KW-1185">Reference proteome</keyword>
<evidence type="ECO:0000259" key="8">
    <source>
        <dbReference type="PROSITE" id="PS50041"/>
    </source>
</evidence>
<feature type="signal peptide" evidence="6">
    <location>
        <begin position="1"/>
        <end position="19"/>
    </location>
</feature>
<dbReference type="Pfam" id="PF22633">
    <property type="entry name" value="F5_F8_type_C_2"/>
    <property type="match status" value="1"/>
</dbReference>
<dbReference type="InterPro" id="IPR006585">
    <property type="entry name" value="FTP1"/>
</dbReference>
<dbReference type="FunFam" id="2.60.120.260:FF:000105">
    <property type="entry name" value="Sushi, von Willebrand factor type A, EGF and pentraxin domain-containing protein 1"/>
    <property type="match status" value="1"/>
</dbReference>
<dbReference type="SUPFAM" id="SSF49854">
    <property type="entry name" value="Spermadhesin, CUB domain"/>
    <property type="match status" value="1"/>
</dbReference>
<dbReference type="Pfam" id="PF00431">
    <property type="entry name" value="CUB"/>
    <property type="match status" value="1"/>
</dbReference>
<feature type="chain" id="PRO_5044647609" evidence="6">
    <location>
        <begin position="20"/>
        <end position="1118"/>
    </location>
</feature>
<evidence type="ECO:0000313" key="10">
    <source>
        <dbReference type="RefSeq" id="XP_019627982.1"/>
    </source>
</evidence>
<dbReference type="InterPro" id="IPR031569">
    <property type="entry name" value="ApeC"/>
</dbReference>
<dbReference type="PROSITE" id="PS50041">
    <property type="entry name" value="C_TYPE_LECTIN_2"/>
    <property type="match status" value="2"/>
</dbReference>
<dbReference type="PROSITE" id="PS00615">
    <property type="entry name" value="C_TYPE_LECTIN_1"/>
    <property type="match status" value="1"/>
</dbReference>
<dbReference type="PANTHER" id="PTHR19324">
    <property type="entry name" value="PERFORIN-LIKE PROTEIN 1"/>
    <property type="match status" value="1"/>
</dbReference>
<dbReference type="Gene3D" id="2.60.120.290">
    <property type="entry name" value="Spermadhesin, CUB domain"/>
    <property type="match status" value="1"/>
</dbReference>
<dbReference type="RefSeq" id="XP_019627984.1">
    <property type="nucleotide sequence ID" value="XM_019772425.1"/>
</dbReference>
<keyword evidence="2" id="KW-0106">Calcium</keyword>
<keyword evidence="1" id="KW-0479">Metal-binding</keyword>
<sequence length="1118" mass="123634">MRIVLTILFVLSMIITSNGCRVVRISNDRLPQNGSPMMTTYSLTDMASSGRYVYRSDTSDLYLYFTSGKWVVGITVGALDGYTMYTTDDHFNADEITGTFFSKQHGVWVESPDVNISCTVENVALGKPVSQSSTHGSNTAELAVDGEKGTSVPANQCTLTNPEDDPSWQVDLRRNHAIGSVRVKNRGDCCGGRLHGFIVQVKQAGQSWQRCGAQYSETPEDGQSILVDCGRPMVARYVQIKLPGKSESLSLCEVEVFTYVGCPRGHIVYGGYCYKPHNTAKTRQEALTTCRQEGGVLAMPRHRHTNRFLTGVATRVDTRSDFFIGLSKESEEWAWDDGKPLCGYRGWGAGYPSTTGNNCTVLRFDGSWQDRPCETTAKFICQTQSTVDLTTVGYQQHGEGFFRVSTTRKTFDEAKLACDRFAGGRLAQPKTEDLNDYIQGKIGEASLDDGARIGIRIQTTEEPWSFLDGTQGDTSHSNWAPEQPSGKGCATMTSDGRWSIGDCEEEAPYVCQIGDVSSCEEEPVPLVYCGGQVSGSSGQISSPGNEEDANYPNNLRCRWDITVPENKRIELTPVEFDLERNDSLQVNDVCIHGYSVAVLTGSDVPSPIVTSTNKATVSFTSDDSYSGKGFRINYRAVSLFETRSSRSLDDVMQEQGRVRSERGLVGVINVVGGILSGVKKVMDIFSSLEEDRRHQEIMNVMTQVQNKLEEVDDKFEQQGITNALNNQIQLTNIIHSPSTTKLDGLLRQMSDLRVDSNGTFQPEGDALALAQTVLSPDSEGMSQILGNMHNLVMGRPSVLNPQQKPILETMEAFFRNENLQSFEYWAKMETISEYFLERQVAGYGLWIFAKKLTGGTEEEINGIIREARGRLSEQMCSLAPFFFGWPAGTYGLPKTTEGCPSGPNVDWEDGRYEHQRKGSFDWAKDRRLHFSGRFSSNNLAKEFCVKTNSSGDADNWPRGRYCVLKYGSCPKGLKWGKLAFPGGTWTGVVPDGRVDSDSIEMEYCCQEDGFASNPINLPPRRSFYMLRFGGECQQVAGMTVREEWVEYKGNGFAVGVTPDDDGDDDNSHKLYYCFYSVPGSNIDATQIVVSAAVSHTANVLNFVTSVIISCAAALWVVR</sequence>
<dbReference type="OrthoDB" id="5954510at2759"/>
<evidence type="ECO:0000259" key="7">
    <source>
        <dbReference type="PROSITE" id="PS01180"/>
    </source>
</evidence>
<dbReference type="Gene3D" id="2.60.120.260">
    <property type="entry name" value="Galactose-binding domain-like"/>
    <property type="match status" value="1"/>
</dbReference>
<dbReference type="InterPro" id="IPR000859">
    <property type="entry name" value="CUB_dom"/>
</dbReference>
<dbReference type="SMART" id="SM00042">
    <property type="entry name" value="CUB"/>
    <property type="match status" value="1"/>
</dbReference>
<dbReference type="PROSITE" id="PS01180">
    <property type="entry name" value="CUB"/>
    <property type="match status" value="1"/>
</dbReference>
<gene>
    <name evidence="10 11 12" type="primary">LOC109472616</name>
</gene>
<feature type="region of interest" description="Disordered" evidence="5">
    <location>
        <begin position="471"/>
        <end position="490"/>
    </location>
</feature>
<dbReference type="Proteomes" id="UP000515135">
    <property type="component" value="Unplaced"/>
</dbReference>
<evidence type="ECO:0000256" key="3">
    <source>
        <dbReference type="ARBA" id="ARBA00023157"/>
    </source>
</evidence>
<dbReference type="InterPro" id="IPR016186">
    <property type="entry name" value="C-type_lectin-like/link_sf"/>
</dbReference>
<evidence type="ECO:0000256" key="5">
    <source>
        <dbReference type="SAM" id="MobiDB-lite"/>
    </source>
</evidence>
<dbReference type="CDD" id="cd00041">
    <property type="entry name" value="CUB"/>
    <property type="match status" value="1"/>
</dbReference>
<feature type="domain" description="CUB" evidence="7">
    <location>
        <begin position="529"/>
        <end position="637"/>
    </location>
</feature>
<dbReference type="InterPro" id="IPR018378">
    <property type="entry name" value="C-type_lectin_CS"/>
</dbReference>
<dbReference type="SMART" id="SM00607">
    <property type="entry name" value="FTP"/>
    <property type="match status" value="1"/>
</dbReference>
<dbReference type="InterPro" id="IPR016187">
    <property type="entry name" value="CTDL_fold"/>
</dbReference>
<dbReference type="GO" id="GO:0046872">
    <property type="term" value="F:metal ion binding"/>
    <property type="evidence" value="ECO:0007669"/>
    <property type="project" value="UniProtKB-KW"/>
</dbReference>
<dbReference type="Gene3D" id="3.10.100.10">
    <property type="entry name" value="Mannose-Binding Protein A, subunit A"/>
    <property type="match status" value="2"/>
</dbReference>
<dbReference type="RefSeq" id="XP_019627982.1">
    <property type="nucleotide sequence ID" value="XM_019772423.1"/>
</dbReference>
<accession>A0A6P4Z218</accession>
<dbReference type="GeneID" id="109472616"/>
<evidence type="ECO:0000256" key="4">
    <source>
        <dbReference type="PROSITE-ProRule" id="PRU00059"/>
    </source>
</evidence>
<evidence type="ECO:0000313" key="12">
    <source>
        <dbReference type="RefSeq" id="XP_019627985.1"/>
    </source>
</evidence>
<name>A0A6P4Z218_BRABE</name>
<dbReference type="KEGG" id="bbel:109472616"/>
<dbReference type="InterPro" id="IPR035914">
    <property type="entry name" value="Sperma_CUB_dom_sf"/>
</dbReference>
<dbReference type="SMART" id="SM00034">
    <property type="entry name" value="CLECT"/>
    <property type="match status" value="2"/>
</dbReference>
<evidence type="ECO:0000256" key="2">
    <source>
        <dbReference type="ARBA" id="ARBA00022837"/>
    </source>
</evidence>
<dbReference type="SUPFAM" id="SSF56436">
    <property type="entry name" value="C-type lectin-like"/>
    <property type="match status" value="2"/>
</dbReference>
<dbReference type="InterPro" id="IPR001304">
    <property type="entry name" value="C-type_lectin-like"/>
</dbReference>
<dbReference type="PANTHER" id="PTHR19324:SF33">
    <property type="entry name" value="MUCIN-5AC"/>
    <property type="match status" value="1"/>
</dbReference>
<feature type="domain" description="C-type lectin" evidence="8">
    <location>
        <begin position="269"/>
        <end position="382"/>
    </location>
</feature>
<evidence type="ECO:0000256" key="6">
    <source>
        <dbReference type="SAM" id="SignalP"/>
    </source>
</evidence>
<feature type="compositionally biased region" description="Polar residues" evidence="5">
    <location>
        <begin position="471"/>
        <end position="480"/>
    </location>
</feature>
<feature type="domain" description="C-type lectin" evidence="8">
    <location>
        <begin position="397"/>
        <end position="512"/>
    </location>
</feature>
<dbReference type="AlphaFoldDB" id="A0A6P4Z218"/>